<dbReference type="InterPro" id="IPR029057">
    <property type="entry name" value="PRTase-like"/>
</dbReference>
<dbReference type="AlphaFoldDB" id="A0A3B0V5C7"/>
<dbReference type="PANTHER" id="PTHR19278:SF9">
    <property type="entry name" value="URIDINE 5'-MONOPHOSPHATE SYNTHASE"/>
    <property type="match status" value="1"/>
</dbReference>
<dbReference type="SUPFAM" id="SSF53271">
    <property type="entry name" value="PRTase-like"/>
    <property type="match status" value="1"/>
</dbReference>
<name>A0A3B0V5C7_9ZZZZ</name>
<dbReference type="EMBL" id="UOEV01000021">
    <property type="protein sequence ID" value="VAW32079.1"/>
    <property type="molecule type" value="Genomic_DNA"/>
</dbReference>
<organism evidence="4">
    <name type="scientific">hydrothermal vent metagenome</name>
    <dbReference type="NCBI Taxonomy" id="652676"/>
    <lineage>
        <taxon>unclassified sequences</taxon>
        <taxon>metagenomes</taxon>
        <taxon>ecological metagenomes</taxon>
    </lineage>
</organism>
<gene>
    <name evidence="4" type="ORF">MNBD_CPR01-389</name>
</gene>
<evidence type="ECO:0000256" key="2">
    <source>
        <dbReference type="ARBA" id="ARBA00022975"/>
    </source>
</evidence>
<comment type="pathway">
    <text evidence="1">Pyrimidine metabolism; UMP biosynthesis via de novo pathway.</text>
</comment>
<dbReference type="EC" id="2.4.2.10" evidence="4"/>
<dbReference type="CDD" id="cd06223">
    <property type="entry name" value="PRTases_typeI"/>
    <property type="match status" value="1"/>
</dbReference>
<evidence type="ECO:0000313" key="4">
    <source>
        <dbReference type="EMBL" id="VAW32079.1"/>
    </source>
</evidence>
<keyword evidence="4" id="KW-0328">Glycosyltransferase</keyword>
<proteinExistence type="predicted"/>
<sequence>MNSQEVLQLLVKVGAIITDSHIVYTSGKHGTAYVNKDAVYPHTRDTSRLCRSIAEMFVDDNVEVVIAPAIGGVILSQWTAHHLTEMNGREVLGIYAEKSKDGRSFEINRGYDKFIVDKRILVVEDVLNTGASAKKVIEAVRVINDNVVGLGVLCNRGGITPKDVANVPKLKAILNMKLDVWDEASCPLCKQGVPINTIVGKGREFLARKH</sequence>
<dbReference type="Pfam" id="PF00156">
    <property type="entry name" value="Pribosyltran"/>
    <property type="match status" value="1"/>
</dbReference>
<accession>A0A3B0V5C7</accession>
<protein>
    <submittedName>
        <fullName evidence="4">Orotate phosphoribosyltransferase</fullName>
        <ecNumber evidence="4">2.4.2.10</ecNumber>
    </submittedName>
</protein>
<keyword evidence="2" id="KW-0665">Pyrimidine biosynthesis</keyword>
<dbReference type="GO" id="GO:0006222">
    <property type="term" value="P:UMP biosynthetic process"/>
    <property type="evidence" value="ECO:0007669"/>
    <property type="project" value="TreeGrafter"/>
</dbReference>
<feature type="domain" description="Phosphoribosyltransferase" evidence="3">
    <location>
        <begin position="50"/>
        <end position="175"/>
    </location>
</feature>
<dbReference type="GO" id="GO:0004588">
    <property type="term" value="F:orotate phosphoribosyltransferase activity"/>
    <property type="evidence" value="ECO:0007669"/>
    <property type="project" value="UniProtKB-EC"/>
</dbReference>
<reference evidence="4" key="1">
    <citation type="submission" date="2018-06" db="EMBL/GenBank/DDBJ databases">
        <authorList>
            <person name="Zhirakovskaya E."/>
        </authorList>
    </citation>
    <scope>NUCLEOTIDE SEQUENCE</scope>
</reference>
<evidence type="ECO:0000259" key="3">
    <source>
        <dbReference type="Pfam" id="PF00156"/>
    </source>
</evidence>
<keyword evidence="4" id="KW-0808">Transferase</keyword>
<dbReference type="PANTHER" id="PTHR19278">
    <property type="entry name" value="OROTATE PHOSPHORIBOSYLTRANSFERASE"/>
    <property type="match status" value="1"/>
</dbReference>
<dbReference type="GO" id="GO:0019856">
    <property type="term" value="P:pyrimidine nucleobase biosynthetic process"/>
    <property type="evidence" value="ECO:0007669"/>
    <property type="project" value="TreeGrafter"/>
</dbReference>
<dbReference type="Gene3D" id="3.40.50.2020">
    <property type="match status" value="1"/>
</dbReference>
<evidence type="ECO:0000256" key="1">
    <source>
        <dbReference type="ARBA" id="ARBA00004725"/>
    </source>
</evidence>
<dbReference type="InterPro" id="IPR000836">
    <property type="entry name" value="PRTase_dom"/>
</dbReference>